<keyword evidence="1" id="KW-0472">Membrane</keyword>
<sequence length="104" mass="11841">MVICMGFSVHVLNLFGIQATLVYTLIAGDTNSKVSYKFPSFQKRCQCQFTMMCIDTEDSLLFASLLLILTASKRNSYGFAVLSTLRIFYYLGIRKKFQPQKQST</sequence>
<reference evidence="2" key="1">
    <citation type="journal article" date="2014" name="PLoS Genet.">
        <title>The Genome of Spironucleus salmonicida Highlights a Fish Pathogen Adapted to Fluctuating Environments.</title>
        <authorList>
            <person name="Xu F."/>
            <person name="Jerlstrom-Hultqvist J."/>
            <person name="Einarsson E."/>
            <person name="Astvaldsson A."/>
            <person name="Svard S.G."/>
            <person name="Andersson J.O."/>
        </authorList>
    </citation>
    <scope>NUCLEOTIDE SEQUENCE</scope>
</reference>
<gene>
    <name evidence="2" type="ORF">SS50377_14684</name>
</gene>
<feature type="transmembrane region" description="Helical" evidence="1">
    <location>
        <begin position="76"/>
        <end position="93"/>
    </location>
</feature>
<protein>
    <submittedName>
        <fullName evidence="2">Transmembrane domain-containing protein</fullName>
    </submittedName>
</protein>
<feature type="transmembrane region" description="Helical" evidence="1">
    <location>
        <begin position="6"/>
        <end position="28"/>
    </location>
</feature>
<dbReference type="EMBL" id="KI546098">
    <property type="protein sequence ID" value="EST45408.1"/>
    <property type="molecule type" value="Genomic_DNA"/>
</dbReference>
<accession>V6LMG4</accession>
<evidence type="ECO:0000313" key="2">
    <source>
        <dbReference type="EMBL" id="EST45408.1"/>
    </source>
</evidence>
<organism evidence="2">
    <name type="scientific">Spironucleus salmonicida</name>
    <dbReference type="NCBI Taxonomy" id="348837"/>
    <lineage>
        <taxon>Eukaryota</taxon>
        <taxon>Metamonada</taxon>
        <taxon>Diplomonadida</taxon>
        <taxon>Hexamitidae</taxon>
        <taxon>Hexamitinae</taxon>
        <taxon>Spironucleus</taxon>
    </lineage>
</organism>
<proteinExistence type="predicted"/>
<name>V6LMG4_9EUKA</name>
<evidence type="ECO:0000256" key="1">
    <source>
        <dbReference type="SAM" id="Phobius"/>
    </source>
</evidence>
<keyword evidence="1" id="KW-1133">Transmembrane helix</keyword>
<keyword evidence="1 2" id="KW-0812">Transmembrane</keyword>
<dbReference type="AlphaFoldDB" id="V6LMG4"/>